<name>A0A7W6WJK8_9PROT</name>
<feature type="region of interest" description="Disordered" evidence="1">
    <location>
        <begin position="40"/>
        <end position="61"/>
    </location>
</feature>
<dbReference type="Proteomes" id="UP000555728">
    <property type="component" value="Unassembled WGS sequence"/>
</dbReference>
<proteinExistence type="predicted"/>
<evidence type="ECO:0000313" key="2">
    <source>
        <dbReference type="EMBL" id="MBB4285120.1"/>
    </source>
</evidence>
<gene>
    <name evidence="2" type="ORF">GGD88_000837</name>
</gene>
<keyword evidence="3" id="KW-1185">Reference proteome</keyword>
<accession>A0A7W6WJK8</accession>
<feature type="compositionally biased region" description="Basic and acidic residues" evidence="1">
    <location>
        <begin position="47"/>
        <end position="61"/>
    </location>
</feature>
<sequence>MAQFASVFVPFALQAASTAWQQYQQYDLYQREQQERAAAAQASAEAARARARGEARTTARAADRQNRLDWAAYDREAEAVGRRTDAELDALNRDFARTELERAEALRRASAGERARFADAGLDPAAGSARAVLLGLGADAARDTRRGRDALRAEAGARREAAAADIADGWRATADQTTARTERTNLDLWNRQVALDSRLHELGVQRRAADRRDLLDLTLSNQRAALGLVDPAGRAIGRGLGLS</sequence>
<reference evidence="2 3" key="1">
    <citation type="submission" date="2020-08" db="EMBL/GenBank/DDBJ databases">
        <title>Genome sequencing of Purple Non-Sulfur Bacteria from various extreme environments.</title>
        <authorList>
            <person name="Mayer M."/>
        </authorList>
    </citation>
    <scope>NUCLEOTIDE SEQUENCE [LARGE SCALE GENOMIC DNA]</scope>
    <source>
        <strain evidence="2 3">JA135</strain>
    </source>
</reference>
<comment type="caution">
    <text evidence="2">The sequence shown here is derived from an EMBL/GenBank/DDBJ whole genome shotgun (WGS) entry which is preliminary data.</text>
</comment>
<protein>
    <submittedName>
        <fullName evidence="2">Uncharacterized protein</fullName>
    </submittedName>
</protein>
<dbReference type="RefSeq" id="WP_184432028.1">
    <property type="nucleotide sequence ID" value="NZ_JACIGI010000005.1"/>
</dbReference>
<dbReference type="EMBL" id="JACIGI010000005">
    <property type="protein sequence ID" value="MBB4285120.1"/>
    <property type="molecule type" value="Genomic_DNA"/>
</dbReference>
<evidence type="ECO:0000256" key="1">
    <source>
        <dbReference type="SAM" id="MobiDB-lite"/>
    </source>
</evidence>
<dbReference type="AlphaFoldDB" id="A0A7W6WJK8"/>
<organism evidence="2 3">
    <name type="scientific">Roseospira goensis</name>
    <dbReference type="NCBI Taxonomy" id="391922"/>
    <lineage>
        <taxon>Bacteria</taxon>
        <taxon>Pseudomonadati</taxon>
        <taxon>Pseudomonadota</taxon>
        <taxon>Alphaproteobacteria</taxon>
        <taxon>Rhodospirillales</taxon>
        <taxon>Rhodospirillaceae</taxon>
        <taxon>Roseospira</taxon>
    </lineage>
</organism>
<evidence type="ECO:0000313" key="3">
    <source>
        <dbReference type="Proteomes" id="UP000555728"/>
    </source>
</evidence>